<feature type="compositionally biased region" description="Polar residues" evidence="1">
    <location>
        <begin position="16"/>
        <end position="26"/>
    </location>
</feature>
<accession>A0A699YSM0</accession>
<dbReference type="Proteomes" id="UP000485058">
    <property type="component" value="Unassembled WGS sequence"/>
</dbReference>
<gene>
    <name evidence="2" type="ORF">HaLaN_00675</name>
</gene>
<reference evidence="2 3" key="1">
    <citation type="submission" date="2020-02" db="EMBL/GenBank/DDBJ databases">
        <title>Draft genome sequence of Haematococcus lacustris strain NIES-144.</title>
        <authorList>
            <person name="Morimoto D."/>
            <person name="Nakagawa S."/>
            <person name="Yoshida T."/>
            <person name="Sawayama S."/>
        </authorList>
    </citation>
    <scope>NUCLEOTIDE SEQUENCE [LARGE SCALE GENOMIC DNA]</scope>
    <source>
        <strain evidence="2 3">NIES-144</strain>
    </source>
</reference>
<keyword evidence="3" id="KW-1185">Reference proteome</keyword>
<name>A0A699YSM0_HAELA</name>
<evidence type="ECO:0000313" key="3">
    <source>
        <dbReference type="Proteomes" id="UP000485058"/>
    </source>
</evidence>
<feature type="region of interest" description="Disordered" evidence="1">
    <location>
        <begin position="55"/>
        <end position="159"/>
    </location>
</feature>
<organism evidence="2 3">
    <name type="scientific">Haematococcus lacustris</name>
    <name type="common">Green alga</name>
    <name type="synonym">Haematococcus pluvialis</name>
    <dbReference type="NCBI Taxonomy" id="44745"/>
    <lineage>
        <taxon>Eukaryota</taxon>
        <taxon>Viridiplantae</taxon>
        <taxon>Chlorophyta</taxon>
        <taxon>core chlorophytes</taxon>
        <taxon>Chlorophyceae</taxon>
        <taxon>CS clade</taxon>
        <taxon>Chlamydomonadales</taxon>
        <taxon>Haematococcaceae</taxon>
        <taxon>Haematococcus</taxon>
    </lineage>
</organism>
<evidence type="ECO:0000313" key="2">
    <source>
        <dbReference type="EMBL" id="GFH06102.1"/>
    </source>
</evidence>
<dbReference type="EMBL" id="BLLF01000022">
    <property type="protein sequence ID" value="GFH06102.1"/>
    <property type="molecule type" value="Genomic_DNA"/>
</dbReference>
<comment type="caution">
    <text evidence="2">The sequence shown here is derived from an EMBL/GenBank/DDBJ whole genome shotgun (WGS) entry which is preliminary data.</text>
</comment>
<evidence type="ECO:0000256" key="1">
    <source>
        <dbReference type="SAM" id="MobiDB-lite"/>
    </source>
</evidence>
<sequence>MKMRMPVHTPLISPLSGRQNWQTRPLTSASCASCSISTSTKLRSASAATSWRAVLRGPPRGAASSAPTSLENSGVKRRLRPGRADPGPLAELEGTAAEASSSREGGCPGGARPQQPSVSSSWPNAWRAAGRLRQLNGARGRAEGRDGEERDREQTDWNI</sequence>
<protein>
    <submittedName>
        <fullName evidence="2">Uncharacterized protein</fullName>
    </submittedName>
</protein>
<feature type="compositionally biased region" description="Polar residues" evidence="1">
    <location>
        <begin position="114"/>
        <end position="123"/>
    </location>
</feature>
<dbReference type="AlphaFoldDB" id="A0A699YSM0"/>
<proteinExistence type="predicted"/>
<feature type="region of interest" description="Disordered" evidence="1">
    <location>
        <begin position="1"/>
        <end position="29"/>
    </location>
</feature>
<feature type="compositionally biased region" description="Basic and acidic residues" evidence="1">
    <location>
        <begin position="140"/>
        <end position="159"/>
    </location>
</feature>